<dbReference type="InterPro" id="IPR036236">
    <property type="entry name" value="Znf_C2H2_sf"/>
</dbReference>
<proteinExistence type="predicted"/>
<keyword evidence="2 6" id="KW-0863">Zinc-finger</keyword>
<sequence length="241" mass="27363">MDSFSGQEDPRTKSIADSNQSEVETGDASKSKSKEVVKRKPVRPRSPVWDHFTKFINTKGKIKGKCNYCGKEFCCDPKKNGTTALRNHMNTCKKHPHAIKNKRTKLALQPNSFDEVLGDVSTLSTWKYDDDAVREALVQMIIIDELSFRYVDGEGFRRFMRAICPSTCGRVLDAFRSSLTPKTVKGLICAQDWLPSSNRPISVEEYLKELENLEDVLPLVRITHGLRESSSFLPLTIRCFK</sequence>
<dbReference type="PROSITE" id="PS50808">
    <property type="entry name" value="ZF_BED"/>
    <property type="match status" value="1"/>
</dbReference>
<keyword evidence="10" id="KW-1185">Reference proteome</keyword>
<evidence type="ECO:0000256" key="3">
    <source>
        <dbReference type="ARBA" id="ARBA00022833"/>
    </source>
</evidence>
<protein>
    <recommendedName>
        <fullName evidence="8">BED-type domain-containing protein</fullName>
    </recommendedName>
</protein>
<dbReference type="PANTHER" id="PTHR46481:SF7">
    <property type="entry name" value="ZINC FINGER BED DOMAIN-CONTAINING PROTEIN RICESLEEPER 2-LIKE"/>
    <property type="match status" value="1"/>
</dbReference>
<feature type="compositionally biased region" description="Basic and acidic residues" evidence="7">
    <location>
        <begin position="27"/>
        <end position="38"/>
    </location>
</feature>
<evidence type="ECO:0000256" key="7">
    <source>
        <dbReference type="SAM" id="MobiDB-lite"/>
    </source>
</evidence>
<dbReference type="AlphaFoldDB" id="A0A6A6KCM4"/>
<keyword evidence="1" id="KW-0479">Metal-binding</keyword>
<dbReference type="PANTHER" id="PTHR46481">
    <property type="entry name" value="ZINC FINGER BED DOMAIN-CONTAINING PROTEIN 4"/>
    <property type="match status" value="1"/>
</dbReference>
<dbReference type="Proteomes" id="UP000467840">
    <property type="component" value="Chromosome 3"/>
</dbReference>
<dbReference type="SMART" id="SM00614">
    <property type="entry name" value="ZnF_BED"/>
    <property type="match status" value="1"/>
</dbReference>
<evidence type="ECO:0000256" key="2">
    <source>
        <dbReference type="ARBA" id="ARBA00022771"/>
    </source>
</evidence>
<evidence type="ECO:0000256" key="1">
    <source>
        <dbReference type="ARBA" id="ARBA00022723"/>
    </source>
</evidence>
<dbReference type="GO" id="GO:0003677">
    <property type="term" value="F:DNA binding"/>
    <property type="evidence" value="ECO:0007669"/>
    <property type="project" value="InterPro"/>
</dbReference>
<evidence type="ECO:0000256" key="6">
    <source>
        <dbReference type="PROSITE-ProRule" id="PRU00027"/>
    </source>
</evidence>
<dbReference type="InterPro" id="IPR052035">
    <property type="entry name" value="ZnF_BED_domain_contain"/>
</dbReference>
<keyword evidence="4" id="KW-0805">Transcription regulation</keyword>
<dbReference type="GO" id="GO:0008270">
    <property type="term" value="F:zinc ion binding"/>
    <property type="evidence" value="ECO:0007669"/>
    <property type="project" value="UniProtKB-KW"/>
</dbReference>
<dbReference type="Pfam" id="PF02892">
    <property type="entry name" value="zf-BED"/>
    <property type="match status" value="1"/>
</dbReference>
<evidence type="ECO:0000313" key="9">
    <source>
        <dbReference type="EMBL" id="KAF2286601.1"/>
    </source>
</evidence>
<evidence type="ECO:0000256" key="4">
    <source>
        <dbReference type="ARBA" id="ARBA00023015"/>
    </source>
</evidence>
<comment type="caution">
    <text evidence="9">The sequence shown here is derived from an EMBL/GenBank/DDBJ whole genome shotgun (WGS) entry which is preliminary data.</text>
</comment>
<dbReference type="SUPFAM" id="SSF57667">
    <property type="entry name" value="beta-beta-alpha zinc fingers"/>
    <property type="match status" value="1"/>
</dbReference>
<feature type="region of interest" description="Disordered" evidence="7">
    <location>
        <begin position="1"/>
        <end position="43"/>
    </location>
</feature>
<keyword evidence="3" id="KW-0862">Zinc</keyword>
<evidence type="ECO:0000256" key="5">
    <source>
        <dbReference type="ARBA" id="ARBA00023163"/>
    </source>
</evidence>
<reference evidence="9 10" key="1">
    <citation type="journal article" date="2020" name="Mol. Plant">
        <title>The Chromosome-Based Rubber Tree Genome Provides New Insights into Spurge Genome Evolution and Rubber Biosynthesis.</title>
        <authorList>
            <person name="Liu J."/>
            <person name="Shi C."/>
            <person name="Shi C.C."/>
            <person name="Li W."/>
            <person name="Zhang Q.J."/>
            <person name="Zhang Y."/>
            <person name="Li K."/>
            <person name="Lu H.F."/>
            <person name="Shi C."/>
            <person name="Zhu S.T."/>
            <person name="Xiao Z.Y."/>
            <person name="Nan H."/>
            <person name="Yue Y."/>
            <person name="Zhu X.G."/>
            <person name="Wu Y."/>
            <person name="Hong X.N."/>
            <person name="Fan G.Y."/>
            <person name="Tong Y."/>
            <person name="Zhang D."/>
            <person name="Mao C.L."/>
            <person name="Liu Y.L."/>
            <person name="Hao S.J."/>
            <person name="Liu W.Q."/>
            <person name="Lv M.Q."/>
            <person name="Zhang H.B."/>
            <person name="Liu Y."/>
            <person name="Hu-Tang G.R."/>
            <person name="Wang J.P."/>
            <person name="Wang J.H."/>
            <person name="Sun Y.H."/>
            <person name="Ni S.B."/>
            <person name="Chen W.B."/>
            <person name="Zhang X.C."/>
            <person name="Jiao Y.N."/>
            <person name="Eichler E.E."/>
            <person name="Li G.H."/>
            <person name="Liu X."/>
            <person name="Gao L.Z."/>
        </authorList>
    </citation>
    <scope>NUCLEOTIDE SEQUENCE [LARGE SCALE GENOMIC DNA]</scope>
    <source>
        <strain evidence="10">cv. GT1</strain>
        <tissue evidence="9">Leaf</tissue>
    </source>
</reference>
<keyword evidence="5" id="KW-0804">Transcription</keyword>
<dbReference type="EMBL" id="JAAGAX010000017">
    <property type="protein sequence ID" value="KAF2286601.1"/>
    <property type="molecule type" value="Genomic_DNA"/>
</dbReference>
<evidence type="ECO:0000313" key="10">
    <source>
        <dbReference type="Proteomes" id="UP000467840"/>
    </source>
</evidence>
<dbReference type="InterPro" id="IPR003656">
    <property type="entry name" value="Znf_BED"/>
</dbReference>
<feature type="domain" description="BED-type" evidence="8">
    <location>
        <begin position="43"/>
        <end position="102"/>
    </location>
</feature>
<gene>
    <name evidence="9" type="ORF">GH714_022123</name>
</gene>
<organism evidence="9 10">
    <name type="scientific">Hevea brasiliensis</name>
    <name type="common">Para rubber tree</name>
    <name type="synonym">Siphonia brasiliensis</name>
    <dbReference type="NCBI Taxonomy" id="3981"/>
    <lineage>
        <taxon>Eukaryota</taxon>
        <taxon>Viridiplantae</taxon>
        <taxon>Streptophyta</taxon>
        <taxon>Embryophyta</taxon>
        <taxon>Tracheophyta</taxon>
        <taxon>Spermatophyta</taxon>
        <taxon>Magnoliopsida</taxon>
        <taxon>eudicotyledons</taxon>
        <taxon>Gunneridae</taxon>
        <taxon>Pentapetalae</taxon>
        <taxon>rosids</taxon>
        <taxon>fabids</taxon>
        <taxon>Malpighiales</taxon>
        <taxon>Euphorbiaceae</taxon>
        <taxon>Crotonoideae</taxon>
        <taxon>Micrandreae</taxon>
        <taxon>Hevea</taxon>
    </lineage>
</organism>
<evidence type="ECO:0000259" key="8">
    <source>
        <dbReference type="PROSITE" id="PS50808"/>
    </source>
</evidence>
<accession>A0A6A6KCM4</accession>
<name>A0A6A6KCM4_HEVBR</name>